<name>A0A1F6F2H8_9BACT</name>
<dbReference type="SUPFAM" id="SSF55347">
    <property type="entry name" value="Glyceraldehyde-3-phosphate dehydrogenase-like, C-terminal domain"/>
    <property type="match status" value="1"/>
</dbReference>
<dbReference type="InterPro" id="IPR036291">
    <property type="entry name" value="NAD(P)-bd_dom_sf"/>
</dbReference>
<protein>
    <recommendedName>
        <fullName evidence="1">Gfo/Idh/MocA-like oxidoreductase N-terminal domain-containing protein</fullName>
    </recommendedName>
</protein>
<dbReference type="STRING" id="1798512.A3A39_03040"/>
<dbReference type="Proteomes" id="UP000177372">
    <property type="component" value="Unassembled WGS sequence"/>
</dbReference>
<dbReference type="Pfam" id="PF01408">
    <property type="entry name" value="GFO_IDH_MocA"/>
    <property type="match status" value="1"/>
</dbReference>
<feature type="domain" description="Gfo/Idh/MocA-like oxidoreductase N-terminal" evidence="1">
    <location>
        <begin position="4"/>
        <end position="116"/>
    </location>
</feature>
<organism evidence="2 3">
    <name type="scientific">Candidatus Kaiserbacteria bacterium RIFCSPLOWO2_01_FULL_54_13</name>
    <dbReference type="NCBI Taxonomy" id="1798512"/>
    <lineage>
        <taxon>Bacteria</taxon>
        <taxon>Candidatus Kaiseribacteriota</taxon>
    </lineage>
</organism>
<gene>
    <name evidence="2" type="ORF">A3A39_03040</name>
</gene>
<dbReference type="AlphaFoldDB" id="A0A1F6F2H8"/>
<dbReference type="SUPFAM" id="SSF51735">
    <property type="entry name" value="NAD(P)-binding Rossmann-fold domains"/>
    <property type="match status" value="1"/>
</dbReference>
<dbReference type="PANTHER" id="PTHR43377:SF1">
    <property type="entry name" value="BILIVERDIN REDUCTASE A"/>
    <property type="match status" value="1"/>
</dbReference>
<evidence type="ECO:0000313" key="3">
    <source>
        <dbReference type="Proteomes" id="UP000177372"/>
    </source>
</evidence>
<evidence type="ECO:0000313" key="2">
    <source>
        <dbReference type="EMBL" id="OGG80041.1"/>
    </source>
</evidence>
<reference evidence="2 3" key="1">
    <citation type="journal article" date="2016" name="Nat. Commun.">
        <title>Thousands of microbial genomes shed light on interconnected biogeochemical processes in an aquifer system.</title>
        <authorList>
            <person name="Anantharaman K."/>
            <person name="Brown C.T."/>
            <person name="Hug L.A."/>
            <person name="Sharon I."/>
            <person name="Castelle C.J."/>
            <person name="Probst A.J."/>
            <person name="Thomas B.C."/>
            <person name="Singh A."/>
            <person name="Wilkins M.J."/>
            <person name="Karaoz U."/>
            <person name="Brodie E.L."/>
            <person name="Williams K.H."/>
            <person name="Hubbard S.S."/>
            <person name="Banfield J.F."/>
        </authorList>
    </citation>
    <scope>NUCLEOTIDE SEQUENCE [LARGE SCALE GENOMIC DNA]</scope>
</reference>
<evidence type="ECO:0000259" key="1">
    <source>
        <dbReference type="Pfam" id="PF01408"/>
    </source>
</evidence>
<proteinExistence type="predicted"/>
<dbReference type="InterPro" id="IPR000683">
    <property type="entry name" value="Gfo/Idh/MocA-like_OxRdtase_N"/>
</dbReference>
<dbReference type="InterPro" id="IPR051450">
    <property type="entry name" value="Gfo/Idh/MocA_Oxidoreductases"/>
</dbReference>
<dbReference type="GO" id="GO:0000166">
    <property type="term" value="F:nucleotide binding"/>
    <property type="evidence" value="ECO:0007669"/>
    <property type="project" value="InterPro"/>
</dbReference>
<accession>A0A1F6F2H8</accession>
<dbReference type="PANTHER" id="PTHR43377">
    <property type="entry name" value="BILIVERDIN REDUCTASE A"/>
    <property type="match status" value="1"/>
</dbReference>
<sequence>MVTLALVGAGAWGRNYLATAKRIAGAQIKHIVAAHAKSAAPYASEYRVSTDIAELPRDIGGVILATPAKTHYALAKQLLARGYNLLIEKPLTTSAAEARELANLWRKGRSKVLVGHLWLYNPAYRCLKSELRTLGRLRKISFKGAVSPPRKDVSVLWDWGPHPASLLLDLIHEPIAKISASDSPEHVQFSIRYESSLTAEIDIAWTGDEKKRELAIEGENGTITLDDTKKKQKVRLERRNTAISFPEYDARSPLEVELEEFVRAIKGEGQITSDMETGVRVTELLANIEQQL</sequence>
<dbReference type="Gene3D" id="3.40.50.720">
    <property type="entry name" value="NAD(P)-binding Rossmann-like Domain"/>
    <property type="match status" value="1"/>
</dbReference>
<dbReference type="Gene3D" id="3.30.360.10">
    <property type="entry name" value="Dihydrodipicolinate Reductase, domain 2"/>
    <property type="match status" value="1"/>
</dbReference>
<comment type="caution">
    <text evidence="2">The sequence shown here is derived from an EMBL/GenBank/DDBJ whole genome shotgun (WGS) entry which is preliminary data.</text>
</comment>
<dbReference type="EMBL" id="MFLZ01000014">
    <property type="protein sequence ID" value="OGG80041.1"/>
    <property type="molecule type" value="Genomic_DNA"/>
</dbReference>